<name>A0A7W6MEY7_9HYPH</name>
<proteinExistence type="predicted"/>
<feature type="signal peptide" evidence="1">
    <location>
        <begin position="1"/>
        <end position="23"/>
    </location>
</feature>
<dbReference type="EMBL" id="JACIFV010000003">
    <property type="protein sequence ID" value="MBB4191287.1"/>
    <property type="molecule type" value="Genomic_DNA"/>
</dbReference>
<comment type="caution">
    <text evidence="2">The sequence shown here is derived from an EMBL/GenBank/DDBJ whole genome shotgun (WGS) entry which is preliminary data.</text>
</comment>
<dbReference type="AlphaFoldDB" id="A0A7W6MEY7"/>
<keyword evidence="1" id="KW-0732">Signal</keyword>
<evidence type="ECO:0000313" key="2">
    <source>
        <dbReference type="EMBL" id="MBB4191287.1"/>
    </source>
</evidence>
<organism evidence="2 3">
    <name type="scientific">Rhizobium aethiopicum</name>
    <dbReference type="NCBI Taxonomy" id="1138170"/>
    <lineage>
        <taxon>Bacteria</taxon>
        <taxon>Pseudomonadati</taxon>
        <taxon>Pseudomonadota</taxon>
        <taxon>Alphaproteobacteria</taxon>
        <taxon>Hyphomicrobiales</taxon>
        <taxon>Rhizobiaceae</taxon>
        <taxon>Rhizobium/Agrobacterium group</taxon>
        <taxon>Rhizobium</taxon>
    </lineage>
</organism>
<protein>
    <submittedName>
        <fullName evidence="2">Uncharacterized protein</fullName>
    </submittedName>
</protein>
<evidence type="ECO:0000313" key="3">
    <source>
        <dbReference type="Proteomes" id="UP000524492"/>
    </source>
</evidence>
<feature type="chain" id="PRO_5031047207" evidence="1">
    <location>
        <begin position="24"/>
        <end position="164"/>
    </location>
</feature>
<gene>
    <name evidence="2" type="ORF">GGD53_001428</name>
</gene>
<sequence>MFRTLSRATLLTLAAVAALPAMAGERRDDHRFHSHHRTFHDGLYLGERLSWRDRGIRFDSAYGHRHGRKRMPMLERFSPPTANRVTRGSLVVLLPQAAGGYGGGTYAGSSYVYETDGGTYVGGNGYGYYPAARPEPLAPKAKIIDVAIQDDPCSYEANVCVIRP</sequence>
<dbReference type="RefSeq" id="WP_184454787.1">
    <property type="nucleotide sequence ID" value="NZ_JACIFV010000003.1"/>
</dbReference>
<keyword evidence="3" id="KW-1185">Reference proteome</keyword>
<reference evidence="2 3" key="1">
    <citation type="submission" date="2020-08" db="EMBL/GenBank/DDBJ databases">
        <title>Genomic Encyclopedia of Type Strains, Phase IV (KMG-V): Genome sequencing to study the core and pangenomes of soil and plant-associated prokaryotes.</title>
        <authorList>
            <person name="Whitman W."/>
        </authorList>
    </citation>
    <scope>NUCLEOTIDE SEQUENCE [LARGE SCALE GENOMIC DNA]</scope>
    <source>
        <strain evidence="2 3">SEMIA 4074</strain>
    </source>
</reference>
<accession>A0A7W6MEY7</accession>
<evidence type="ECO:0000256" key="1">
    <source>
        <dbReference type="SAM" id="SignalP"/>
    </source>
</evidence>
<dbReference type="Proteomes" id="UP000524492">
    <property type="component" value="Unassembled WGS sequence"/>
</dbReference>